<dbReference type="Proteomes" id="UP000014541">
    <property type="component" value="Unassembled WGS sequence"/>
</dbReference>
<dbReference type="RefSeq" id="WP_016525188.1">
    <property type="nucleotide sequence ID" value="NZ_KE332518.1"/>
</dbReference>
<dbReference type="HOGENOM" id="CLU_053150_0_0_12"/>
<protein>
    <recommendedName>
        <fullName evidence="3">YbbR-like protein</fullName>
    </recommendedName>
</protein>
<dbReference type="InterPro" id="IPR012505">
    <property type="entry name" value="YbbR"/>
</dbReference>
<organism evidence="1 2">
    <name type="scientific">Treponema maltophilum ATCC 51939</name>
    <dbReference type="NCBI Taxonomy" id="1125699"/>
    <lineage>
        <taxon>Bacteria</taxon>
        <taxon>Pseudomonadati</taxon>
        <taxon>Spirochaetota</taxon>
        <taxon>Spirochaetia</taxon>
        <taxon>Spirochaetales</taxon>
        <taxon>Treponemataceae</taxon>
        <taxon>Treponema</taxon>
    </lineage>
</organism>
<dbReference type="PANTHER" id="PTHR37804">
    <property type="entry name" value="CDAA REGULATORY PROTEIN CDAR"/>
    <property type="match status" value="1"/>
</dbReference>
<reference evidence="1 2" key="1">
    <citation type="submission" date="2013-04" db="EMBL/GenBank/DDBJ databases">
        <title>The Genome Sequence of Treponema maltophilum ATCC 51939.</title>
        <authorList>
            <consortium name="The Broad Institute Genomics Platform"/>
            <person name="Earl A."/>
            <person name="Ward D."/>
            <person name="Feldgarden M."/>
            <person name="Gevers D."/>
            <person name="Leonetti C."/>
            <person name="Blanton J.M."/>
            <person name="Dewhirst F.E."/>
            <person name="Izard J."/>
            <person name="Walker B."/>
            <person name="Young S."/>
            <person name="Zeng Q."/>
            <person name="Gargeya S."/>
            <person name="Fitzgerald M."/>
            <person name="Haas B."/>
            <person name="Abouelleil A."/>
            <person name="Allen A.W."/>
            <person name="Alvarado L."/>
            <person name="Arachchi H.M."/>
            <person name="Berlin A.M."/>
            <person name="Chapman S.B."/>
            <person name="Gainer-Dewar J."/>
            <person name="Goldberg J."/>
            <person name="Griggs A."/>
            <person name="Gujja S."/>
            <person name="Hansen M."/>
            <person name="Howarth C."/>
            <person name="Imamovic A."/>
            <person name="Ireland A."/>
            <person name="Larimer J."/>
            <person name="McCowan C."/>
            <person name="Murphy C."/>
            <person name="Pearson M."/>
            <person name="Poon T.W."/>
            <person name="Priest M."/>
            <person name="Roberts A."/>
            <person name="Saif S."/>
            <person name="Shea T."/>
            <person name="Sisk P."/>
            <person name="Sykes S."/>
            <person name="Wortman J."/>
            <person name="Nusbaum C."/>
            <person name="Birren B."/>
        </authorList>
    </citation>
    <scope>NUCLEOTIDE SEQUENCE [LARGE SCALE GENOMIC DNA]</scope>
    <source>
        <strain evidence="1 2">ATCC 51939</strain>
    </source>
</reference>
<evidence type="ECO:0008006" key="3">
    <source>
        <dbReference type="Google" id="ProtNLM"/>
    </source>
</evidence>
<dbReference type="Pfam" id="PF07949">
    <property type="entry name" value="YbbR"/>
    <property type="match status" value="1"/>
</dbReference>
<dbReference type="PATRIC" id="fig|1125699.3.peg.912"/>
<evidence type="ECO:0000313" key="2">
    <source>
        <dbReference type="Proteomes" id="UP000014541"/>
    </source>
</evidence>
<dbReference type="InterPro" id="IPR053154">
    <property type="entry name" value="c-di-AMP_regulator"/>
</dbReference>
<dbReference type="Gene3D" id="2.170.120.40">
    <property type="entry name" value="YbbR-like domain"/>
    <property type="match status" value="1"/>
</dbReference>
<proteinExistence type="predicted"/>
<gene>
    <name evidence="1" type="ORF">HMPREF9194_00894</name>
</gene>
<evidence type="ECO:0000313" key="1">
    <source>
        <dbReference type="EMBL" id="EPF30577.1"/>
    </source>
</evidence>
<name>S3KED7_TREMA</name>
<accession>S3KED7</accession>
<dbReference type="OrthoDB" id="356399at2"/>
<dbReference type="eggNOG" id="COG4856">
    <property type="taxonomic scope" value="Bacteria"/>
</dbReference>
<sequence length="325" mass="34948">MKMPDFFVRLTDNLPIKLLAVAAAVLLYFSYQITTLDSKSFSIPLQVREGGSFALADDPPQYVRVTVRAKPEQTAAVQKGDITAYIDTSSVTASGVSSLSVKLGLKDYFTLMDPLDVQVKPNTISLHFEQNAAKSVPVKAFFLGSLPEGYEIVSQTVDPENVKIVGAQSVVDAVESVSTVGIDLQNKTESFTATVKIETDLRRVQVADVQDVTVRVEIKAQALTRSFSVSAQALNLNAGLELAKELDKVTLTLSGTKNALSSFTPGESAVQADFSDAHTAGIHSVQLRVNIPDEFSVVAVDPPVLEAELAETSSDFSSGNFREDL</sequence>
<comment type="caution">
    <text evidence="1">The sequence shown here is derived from an EMBL/GenBank/DDBJ whole genome shotgun (WGS) entry which is preliminary data.</text>
</comment>
<dbReference type="STRING" id="1125699.HMPREF9194_00894"/>
<dbReference type="AlphaFoldDB" id="S3KED7"/>
<keyword evidence="2" id="KW-1185">Reference proteome</keyword>
<dbReference type="EMBL" id="ATFF01000006">
    <property type="protein sequence ID" value="EPF30577.1"/>
    <property type="molecule type" value="Genomic_DNA"/>
</dbReference>
<dbReference type="PANTHER" id="PTHR37804:SF1">
    <property type="entry name" value="CDAA REGULATORY PROTEIN CDAR"/>
    <property type="match status" value="1"/>
</dbReference>
<dbReference type="Gene3D" id="2.170.120.30">
    <property type="match status" value="2"/>
</dbReference>